<keyword evidence="9" id="KW-0067">ATP-binding</keyword>
<evidence type="ECO:0000313" key="10">
    <source>
        <dbReference type="Proteomes" id="UP000018461"/>
    </source>
</evidence>
<dbReference type="SUPFAM" id="SSF46929">
    <property type="entry name" value="DNA helicase RuvA subunit, C-terminal domain"/>
    <property type="match status" value="1"/>
</dbReference>
<dbReference type="Gene3D" id="2.40.50.140">
    <property type="entry name" value="Nucleic acid-binding proteins"/>
    <property type="match status" value="1"/>
</dbReference>
<dbReference type="Pfam" id="PF01330">
    <property type="entry name" value="RuvA_N"/>
    <property type="match status" value="1"/>
</dbReference>
<comment type="subcellular location">
    <subcellularLocation>
        <location evidence="6">Cytoplasm</location>
    </subcellularLocation>
</comment>
<keyword evidence="1 6" id="KW-0963">Cytoplasm</keyword>
<keyword evidence="4 6" id="KW-0233">DNA recombination</keyword>
<comment type="caution">
    <text evidence="9">The sequence shown here is derived from an EMBL/GenBank/DDBJ whole genome shotgun (WGS) entry which is preliminary data.</text>
</comment>
<dbReference type="HOGENOM" id="CLU_087936_0_0_9"/>
<dbReference type="InterPro" id="IPR011114">
    <property type="entry name" value="RuvA_C"/>
</dbReference>
<evidence type="ECO:0000256" key="4">
    <source>
        <dbReference type="ARBA" id="ARBA00023172"/>
    </source>
</evidence>
<name>G9WMA6_9FIRM</name>
<dbReference type="Pfam" id="PF07499">
    <property type="entry name" value="RuvA_C"/>
    <property type="match status" value="1"/>
</dbReference>
<dbReference type="GO" id="GO:0000400">
    <property type="term" value="F:four-way junction DNA binding"/>
    <property type="evidence" value="ECO:0007669"/>
    <property type="project" value="UniProtKB-UniRule"/>
</dbReference>
<dbReference type="NCBIfam" id="TIGR00084">
    <property type="entry name" value="ruvA"/>
    <property type="match status" value="1"/>
</dbReference>
<dbReference type="RefSeq" id="WP_009534353.1">
    <property type="nucleotide sequence ID" value="NZ_KE148312.1"/>
</dbReference>
<feature type="domain" description="Holliday junction DNA helicase RuvA C-terminal" evidence="8">
    <location>
        <begin position="156"/>
        <end position="200"/>
    </location>
</feature>
<dbReference type="GO" id="GO:0005737">
    <property type="term" value="C:cytoplasm"/>
    <property type="evidence" value="ECO:0007669"/>
    <property type="project" value="UniProtKB-SubCell"/>
</dbReference>
<dbReference type="STRING" id="796943.HMPREF9625_00489"/>
<keyword evidence="9" id="KW-0378">Hydrolase</keyword>
<dbReference type="HAMAP" id="MF_00031">
    <property type="entry name" value="DNA_HJ_migration_RuvA"/>
    <property type="match status" value="1"/>
</dbReference>
<feature type="region of interest" description="Domain I" evidence="6">
    <location>
        <begin position="1"/>
        <end position="64"/>
    </location>
</feature>
<dbReference type="Gene3D" id="1.10.150.20">
    <property type="entry name" value="5' to 3' exonuclease, C-terminal subdomain"/>
    <property type="match status" value="1"/>
</dbReference>
<keyword evidence="2 6" id="KW-0227">DNA damage</keyword>
<feature type="domain" description="DNA helicase Holliday junction RuvA type" evidence="7">
    <location>
        <begin position="1"/>
        <end position="62"/>
    </location>
</feature>
<organism evidence="9 10">
    <name type="scientific">Oribacterium parvum ACB1</name>
    <dbReference type="NCBI Taxonomy" id="796943"/>
    <lineage>
        <taxon>Bacteria</taxon>
        <taxon>Bacillati</taxon>
        <taxon>Bacillota</taxon>
        <taxon>Clostridia</taxon>
        <taxon>Lachnospirales</taxon>
        <taxon>Lachnospiraceae</taxon>
        <taxon>Oribacterium</taxon>
    </lineage>
</organism>
<reference evidence="9" key="2">
    <citation type="submission" date="2013-03" db="EMBL/GenBank/DDBJ databases">
        <title>The Genome Sequence of Oribacterium sp. ACB1.</title>
        <authorList>
            <consortium name="The Broad Institute Genomics Platform"/>
            <consortium name="The Broad Institute Genome Sequencing Center for Infectious Disease"/>
            <person name="Earl A."/>
            <person name="Ward D."/>
            <person name="Feldgarden M."/>
            <person name="Gevers D."/>
            <person name="Sizova M."/>
            <person name="Hazen A."/>
            <person name="Epstein S."/>
            <person name="Walker B."/>
            <person name="Young S."/>
            <person name="Zeng Q."/>
            <person name="Gargeya S."/>
            <person name="Fitzgerald M."/>
            <person name="Haas B."/>
            <person name="Abouelleil A."/>
            <person name="Allen A.W."/>
            <person name="Alvarado L."/>
            <person name="Arachchi H.M."/>
            <person name="Berlin A.M."/>
            <person name="Chapman S.B."/>
            <person name="Gainer-Dewar J."/>
            <person name="Goldberg J."/>
            <person name="Griggs A."/>
            <person name="Gujja S."/>
            <person name="Hansen M."/>
            <person name="Howarth C."/>
            <person name="Imamovic A."/>
            <person name="Ireland A."/>
            <person name="Larimer J."/>
            <person name="McCowan C."/>
            <person name="Murphy C."/>
            <person name="Pearson M."/>
            <person name="Poon T.W."/>
            <person name="Priest M."/>
            <person name="Roberts A."/>
            <person name="Saif S."/>
            <person name="Shea T."/>
            <person name="Sisk P."/>
            <person name="Sykes S."/>
            <person name="Wortman J."/>
            <person name="Nusbaum C."/>
            <person name="Birren B."/>
        </authorList>
    </citation>
    <scope>NUCLEOTIDE SEQUENCE [LARGE SCALE GENOMIC DNA]</scope>
    <source>
        <strain evidence="9">ACB1</strain>
    </source>
</reference>
<dbReference type="EMBL" id="AFZC02000003">
    <property type="protein sequence ID" value="EHL12452.1"/>
    <property type="molecule type" value="Genomic_DNA"/>
</dbReference>
<protein>
    <recommendedName>
        <fullName evidence="6">Holliday junction branch migration complex subunit RuvA</fullName>
    </recommendedName>
</protein>
<dbReference type="Proteomes" id="UP000018461">
    <property type="component" value="Unassembled WGS sequence"/>
</dbReference>
<dbReference type="InterPro" id="IPR012340">
    <property type="entry name" value="NA-bd_OB-fold"/>
</dbReference>
<comment type="domain">
    <text evidence="6">Has three domains with a flexible linker between the domains II and III and assumes an 'L' shape. Domain III is highly mobile and contacts RuvB.</text>
</comment>
<evidence type="ECO:0000256" key="1">
    <source>
        <dbReference type="ARBA" id="ARBA00022490"/>
    </source>
</evidence>
<accession>G9WMA6</accession>
<comment type="subunit">
    <text evidence="6">Homotetramer. Forms an RuvA(8)-RuvB(12)-Holliday junction (HJ) complex. HJ DNA is sandwiched between 2 RuvA tetramers; dsDNA enters through RuvA and exits via RuvB. An RuvB hexamer assembles on each DNA strand where it exits the tetramer. Each RuvB hexamer is contacted by two RuvA subunits (via domain III) on 2 adjacent RuvB subunits; this complex drives branch migration. In the full resolvosome a probable DNA-RuvA(4)-RuvB(12)-RuvC(2) complex forms which resolves the HJ.</text>
</comment>
<dbReference type="Pfam" id="PF14520">
    <property type="entry name" value="HHH_5"/>
    <property type="match status" value="1"/>
</dbReference>
<dbReference type="GO" id="GO:0005524">
    <property type="term" value="F:ATP binding"/>
    <property type="evidence" value="ECO:0007669"/>
    <property type="project" value="InterPro"/>
</dbReference>
<keyword evidence="10" id="KW-1185">Reference proteome</keyword>
<evidence type="ECO:0000256" key="2">
    <source>
        <dbReference type="ARBA" id="ARBA00022763"/>
    </source>
</evidence>
<comment type="similarity">
    <text evidence="6">Belongs to the RuvA family.</text>
</comment>
<dbReference type="GO" id="GO:0006281">
    <property type="term" value="P:DNA repair"/>
    <property type="evidence" value="ECO:0007669"/>
    <property type="project" value="UniProtKB-UniRule"/>
</dbReference>
<sequence length="202" mass="22278">MIRFVHGILREKKEDSLIIEAGGLGYGVRVPISVLSEAPPIGEELLLHTYFSVREDGQDLFGFFTEKDRDFFMQLISVSGIGAKTALGILSCFRREELIALILSADTKRIQKAPGLGKKSAERLILELKDKLQVEDALPGAVENEEPLISGGFSEAMQEAMEALLSLGYKQGEARTAIVKLPNVEEMNAEEILRSALRKLAF</sequence>
<comment type="function">
    <text evidence="6">The RuvA-RuvB-RuvC complex processes Holliday junction (HJ) DNA during genetic recombination and DNA repair, while the RuvA-RuvB complex plays an important role in the rescue of blocked DNA replication forks via replication fork reversal (RFR). RuvA specifically binds to HJ cruciform DNA, conferring on it an open structure. The RuvB hexamer acts as an ATP-dependent pump, pulling dsDNA into and through the RuvAB complex. HJ branch migration allows RuvC to scan DNA until it finds its consensus sequence, where it cleaves and resolves the cruciform DNA.</text>
</comment>
<dbReference type="PATRIC" id="fig|796943.3.peg.886"/>
<evidence type="ECO:0000256" key="6">
    <source>
        <dbReference type="HAMAP-Rule" id="MF_00031"/>
    </source>
</evidence>
<dbReference type="InterPro" id="IPR013849">
    <property type="entry name" value="DNA_helicase_Holl-junc_RuvA_I"/>
</dbReference>
<dbReference type="InterPro" id="IPR010994">
    <property type="entry name" value="RuvA_2-like"/>
</dbReference>
<evidence type="ECO:0000313" key="9">
    <source>
        <dbReference type="EMBL" id="EHL12452.1"/>
    </source>
</evidence>
<evidence type="ECO:0000256" key="3">
    <source>
        <dbReference type="ARBA" id="ARBA00023125"/>
    </source>
</evidence>
<dbReference type="GO" id="GO:0048476">
    <property type="term" value="C:Holliday junction resolvase complex"/>
    <property type="evidence" value="ECO:0007669"/>
    <property type="project" value="UniProtKB-UniRule"/>
</dbReference>
<dbReference type="SUPFAM" id="SSF47781">
    <property type="entry name" value="RuvA domain 2-like"/>
    <property type="match status" value="1"/>
</dbReference>
<keyword evidence="5 6" id="KW-0234">DNA repair</keyword>
<keyword evidence="3 6" id="KW-0238">DNA-binding</keyword>
<comment type="caution">
    <text evidence="6">Lacks conserved residue(s) required for the propagation of feature annotation.</text>
</comment>
<dbReference type="InterPro" id="IPR036267">
    <property type="entry name" value="RuvA_C_sf"/>
</dbReference>
<dbReference type="Gene3D" id="1.10.8.10">
    <property type="entry name" value="DNA helicase RuvA subunit, C-terminal domain"/>
    <property type="match status" value="1"/>
</dbReference>
<feature type="region of interest" description="Domain III" evidence="6">
    <location>
        <begin position="149"/>
        <end position="202"/>
    </location>
</feature>
<dbReference type="AlphaFoldDB" id="G9WMA6"/>
<dbReference type="GO" id="GO:0009378">
    <property type="term" value="F:four-way junction helicase activity"/>
    <property type="evidence" value="ECO:0007669"/>
    <property type="project" value="InterPro"/>
</dbReference>
<keyword evidence="9" id="KW-0547">Nucleotide-binding</keyword>
<proteinExistence type="inferred from homology"/>
<dbReference type="GO" id="GO:0006310">
    <property type="term" value="P:DNA recombination"/>
    <property type="evidence" value="ECO:0007669"/>
    <property type="project" value="UniProtKB-UniRule"/>
</dbReference>
<dbReference type="InterPro" id="IPR000085">
    <property type="entry name" value="RuvA"/>
</dbReference>
<dbReference type="GO" id="GO:0009379">
    <property type="term" value="C:Holliday junction helicase complex"/>
    <property type="evidence" value="ECO:0007669"/>
    <property type="project" value="InterPro"/>
</dbReference>
<dbReference type="CDD" id="cd14332">
    <property type="entry name" value="UBA_RuvA_C"/>
    <property type="match status" value="1"/>
</dbReference>
<dbReference type="SUPFAM" id="SSF50249">
    <property type="entry name" value="Nucleic acid-binding proteins"/>
    <property type="match status" value="1"/>
</dbReference>
<gene>
    <name evidence="6" type="primary">ruvA</name>
    <name evidence="9" type="ORF">HMPREF9625_00489</name>
</gene>
<evidence type="ECO:0000259" key="8">
    <source>
        <dbReference type="Pfam" id="PF07499"/>
    </source>
</evidence>
<reference evidence="9" key="1">
    <citation type="submission" date="2011-08" db="EMBL/GenBank/DDBJ databases">
        <authorList>
            <consortium name="The Broad Institute Genome Sequencing Platform"/>
            <person name="Earl A."/>
            <person name="Ward D."/>
            <person name="Feldgarden M."/>
            <person name="Gevers D."/>
            <person name="Sizova M."/>
            <person name="Hazen A."/>
            <person name="Epstein S."/>
            <person name="Young S.K."/>
            <person name="Zeng Q."/>
            <person name="Gargeya S."/>
            <person name="Fitzgerald M."/>
            <person name="Haas B."/>
            <person name="Abouelleil A."/>
            <person name="Alvarado L."/>
            <person name="Arachchi H.M."/>
            <person name="Berlin A."/>
            <person name="Brown A."/>
            <person name="Chapman S.B."/>
            <person name="Chen Z."/>
            <person name="Dunbar C."/>
            <person name="Freedman E."/>
            <person name="Gearin G."/>
            <person name="Gellesch M."/>
            <person name="Goldberg J."/>
            <person name="Griggs A."/>
            <person name="Gujja S."/>
            <person name="Heiman D."/>
            <person name="Howarth C."/>
            <person name="Larson L."/>
            <person name="Lui A."/>
            <person name="MacDonald P.J.P."/>
            <person name="Montmayeur A."/>
            <person name="Murphy C."/>
            <person name="Neiman D."/>
            <person name="Pearson M."/>
            <person name="Priest M."/>
            <person name="Roberts A."/>
            <person name="Saif S."/>
            <person name="Shea T."/>
            <person name="Shenoy N."/>
            <person name="Sisk P."/>
            <person name="Stolte C."/>
            <person name="Sykes S."/>
            <person name="Wortman J."/>
            <person name="Nusbaum C."/>
            <person name="Birren B."/>
        </authorList>
    </citation>
    <scope>NUCLEOTIDE SEQUENCE [LARGE SCALE GENOMIC DNA]</scope>
    <source>
        <strain evidence="9">ACB1</strain>
    </source>
</reference>
<evidence type="ECO:0000256" key="5">
    <source>
        <dbReference type="ARBA" id="ARBA00023204"/>
    </source>
</evidence>
<evidence type="ECO:0000259" key="7">
    <source>
        <dbReference type="Pfam" id="PF01330"/>
    </source>
</evidence>
<keyword evidence="9" id="KW-0347">Helicase</keyword>